<sequence length="56" mass="7238">MNPRRPGYRWRRLRSRPLLRLWDNQFQYITRIETPLYVEPWPTWLRRIVRHALHLR</sequence>
<dbReference type="AlphaFoldDB" id="A0A1Z4F0Z5"/>
<dbReference type="EMBL" id="AP018165">
    <property type="protein sequence ID" value="BAX98854.1"/>
    <property type="molecule type" value="Genomic_DNA"/>
</dbReference>
<accession>A0A1Z4F0Z5</accession>
<evidence type="ECO:0000313" key="2">
    <source>
        <dbReference type="Proteomes" id="UP000217954"/>
    </source>
</evidence>
<keyword evidence="2" id="KW-1185">Reference proteome</keyword>
<gene>
    <name evidence="1" type="ORF">MSTE_03554</name>
</gene>
<reference evidence="2" key="1">
    <citation type="journal article" date="2017" name="Genome Announc.">
        <title>Complete Genome Sequence of Mycobacterium stephanolepidis.</title>
        <authorList>
            <person name="Fukano H."/>
            <person name="Yoshida M."/>
            <person name="Katayama Y."/>
            <person name="Omatsu T."/>
            <person name="Mizutani T."/>
            <person name="Kurata O."/>
            <person name="Wada S."/>
            <person name="Hoshino Y."/>
        </authorList>
    </citation>
    <scope>NUCLEOTIDE SEQUENCE [LARGE SCALE GENOMIC DNA]</scope>
    <source>
        <strain evidence="2">NJB0901</strain>
    </source>
</reference>
<evidence type="ECO:0000313" key="1">
    <source>
        <dbReference type="EMBL" id="BAX98854.1"/>
    </source>
</evidence>
<name>A0A1Z4F0Z5_9MYCO</name>
<protein>
    <submittedName>
        <fullName evidence="1">Uncharacterized protein</fullName>
    </submittedName>
</protein>
<dbReference type="Proteomes" id="UP000217954">
    <property type="component" value="Chromosome"/>
</dbReference>
<reference evidence="1 2" key="2">
    <citation type="journal article" date="2017" name="Int. J. Syst. Evol. Microbiol.">
        <title>Mycobacterium stephanolepidis sp. nov., a rapidly growing species related to Mycobacterium chelonae, isolated from marine teleost fish, Stephanolepis cirrhifer.</title>
        <authorList>
            <person name="Fukano H."/>
            <person name="Wada S."/>
            <person name="Kurata O."/>
            <person name="Katayama K."/>
            <person name="Fujiwara N."/>
            <person name="Hoshino Y."/>
        </authorList>
    </citation>
    <scope>NUCLEOTIDE SEQUENCE [LARGE SCALE GENOMIC DNA]</scope>
    <source>
        <strain evidence="1 2">NJB0901</strain>
    </source>
</reference>
<organism evidence="1 2">
    <name type="scientific">[Mycobacterium] stephanolepidis</name>
    <dbReference type="NCBI Taxonomy" id="1520670"/>
    <lineage>
        <taxon>Bacteria</taxon>
        <taxon>Bacillati</taxon>
        <taxon>Actinomycetota</taxon>
        <taxon>Actinomycetes</taxon>
        <taxon>Mycobacteriales</taxon>
        <taxon>Mycobacteriaceae</taxon>
        <taxon>Mycobacteroides</taxon>
    </lineage>
</organism>
<proteinExistence type="predicted"/>
<dbReference type="KEGG" id="mste:MSTE_03554"/>